<dbReference type="InterPro" id="IPR043169">
    <property type="entry name" value="PMM_cap"/>
</dbReference>
<feature type="active site" description="Nucleophile" evidence="10">
    <location>
        <position position="15"/>
    </location>
</feature>
<proteinExistence type="inferred from homology"/>
<evidence type="ECO:0000256" key="5">
    <source>
        <dbReference type="ARBA" id="ARBA00012730"/>
    </source>
</evidence>
<evidence type="ECO:0000256" key="11">
    <source>
        <dbReference type="PIRSR" id="PIRSR605002-2"/>
    </source>
</evidence>
<dbReference type="SFLD" id="SFLDF00445">
    <property type="entry name" value="alpha-phosphomannomutase"/>
    <property type="match status" value="1"/>
</dbReference>
<keyword evidence="7 12" id="KW-0479">Metal-binding</keyword>
<comment type="cofactor">
    <cofactor evidence="12">
        <name>Mg(2+)</name>
        <dbReference type="ChEBI" id="CHEBI:18420"/>
    </cofactor>
</comment>
<evidence type="ECO:0000256" key="1">
    <source>
        <dbReference type="ARBA" id="ARBA00004496"/>
    </source>
</evidence>
<comment type="catalytic activity">
    <reaction evidence="13">
        <text>alpha-D-mannose 1-phosphate = D-mannose 6-phosphate</text>
        <dbReference type="Rhea" id="RHEA:11140"/>
        <dbReference type="ChEBI" id="CHEBI:58409"/>
        <dbReference type="ChEBI" id="CHEBI:58735"/>
        <dbReference type="EC" id="5.4.2.8"/>
    </reaction>
</comment>
<evidence type="ECO:0000313" key="14">
    <source>
        <dbReference type="EMBL" id="CAG5129747.1"/>
    </source>
</evidence>
<dbReference type="Gene3D" id="3.30.1240.20">
    <property type="match status" value="1"/>
</dbReference>
<keyword evidence="9 13" id="KW-0413">Isomerase</keyword>
<feature type="binding site" evidence="12">
    <location>
        <position position="17"/>
    </location>
    <ligand>
        <name>Mg(2+)</name>
        <dbReference type="ChEBI" id="CHEBI:18420"/>
        <label>1</label>
    </ligand>
</feature>
<feature type="binding site" evidence="12">
    <location>
        <position position="228"/>
    </location>
    <ligand>
        <name>Mg(2+)</name>
        <dbReference type="ChEBI" id="CHEBI:18420"/>
        <label>1</label>
    </ligand>
</feature>
<dbReference type="GO" id="GO:0046872">
    <property type="term" value="F:metal ion binding"/>
    <property type="evidence" value="ECO:0007669"/>
    <property type="project" value="UniProtKB-KW"/>
</dbReference>
<comment type="function">
    <text evidence="13">Involved in the synthesis of the GDP-mannose and dolichol-phosphate-mannose required for a number of critical mannosyl transfer reactions.</text>
</comment>
<dbReference type="SFLD" id="SFLDG01140">
    <property type="entry name" value="C2.B:_Phosphomannomutase_and_P"/>
    <property type="match status" value="1"/>
</dbReference>
<comment type="subcellular location">
    <subcellularLocation>
        <location evidence="1 13">Cytoplasm</location>
    </subcellularLocation>
</comment>
<dbReference type="PANTHER" id="PTHR10466">
    <property type="entry name" value="PHOSPHOMANNOMUTASE"/>
    <property type="match status" value="1"/>
</dbReference>
<dbReference type="InterPro" id="IPR036412">
    <property type="entry name" value="HAD-like_sf"/>
</dbReference>
<dbReference type="GO" id="GO:0005829">
    <property type="term" value="C:cytosol"/>
    <property type="evidence" value="ECO:0007669"/>
    <property type="project" value="TreeGrafter"/>
</dbReference>
<dbReference type="Proteomes" id="UP000678393">
    <property type="component" value="Unassembled WGS sequence"/>
</dbReference>
<evidence type="ECO:0000256" key="3">
    <source>
        <dbReference type="ARBA" id="ARBA00009736"/>
    </source>
</evidence>
<evidence type="ECO:0000256" key="10">
    <source>
        <dbReference type="PIRSR" id="PIRSR605002-1"/>
    </source>
</evidence>
<dbReference type="GO" id="GO:0006487">
    <property type="term" value="P:protein N-linked glycosylation"/>
    <property type="evidence" value="ECO:0007669"/>
    <property type="project" value="TreeGrafter"/>
</dbReference>
<feature type="binding site" evidence="11">
    <location>
        <position position="139"/>
    </location>
    <ligand>
        <name>alpha-D-mannose 1-phosphate</name>
        <dbReference type="ChEBI" id="CHEBI:58409"/>
    </ligand>
</feature>
<dbReference type="EMBL" id="CAJHNH020003668">
    <property type="protein sequence ID" value="CAG5129747.1"/>
    <property type="molecule type" value="Genomic_DNA"/>
</dbReference>
<dbReference type="GO" id="GO:0004615">
    <property type="term" value="F:phosphomannomutase activity"/>
    <property type="evidence" value="ECO:0007669"/>
    <property type="project" value="UniProtKB-EC"/>
</dbReference>
<feature type="active site" description="Proton donor/acceptor" evidence="10">
    <location>
        <position position="17"/>
    </location>
</feature>
<accession>A0A8S3ZJQ5</accession>
<comment type="pathway">
    <text evidence="2 13">Nucleotide-sugar biosynthesis; GDP-alpha-D-mannose biosynthesis; alpha-D-mannose 1-phosphate from D-fructose 6-phosphate: step 2/2.</text>
</comment>
<protein>
    <recommendedName>
        <fullName evidence="5 13">Phosphomannomutase</fullName>
        <ecNumber evidence="5 13">5.4.2.8</ecNumber>
    </recommendedName>
</protein>
<feature type="binding site" evidence="11">
    <location>
        <position position="186"/>
    </location>
    <ligand>
        <name>alpha-D-mannose 1-phosphate</name>
        <dbReference type="ChEBI" id="CHEBI:58409"/>
    </ligand>
</feature>
<dbReference type="SUPFAM" id="SSF56784">
    <property type="entry name" value="HAD-like"/>
    <property type="match status" value="1"/>
</dbReference>
<feature type="binding site" evidence="11">
    <location>
        <position position="128"/>
    </location>
    <ligand>
        <name>alpha-D-mannose 1-phosphate</name>
        <dbReference type="ChEBI" id="CHEBI:58409"/>
    </ligand>
</feature>
<comment type="subunit">
    <text evidence="4 13">Homodimer.</text>
</comment>
<feature type="binding site" evidence="12">
    <location>
        <position position="226"/>
    </location>
    <ligand>
        <name>Mg(2+)</name>
        <dbReference type="ChEBI" id="CHEBI:18420"/>
        <label>1</label>
    </ligand>
</feature>
<dbReference type="FunFam" id="3.30.1240.20:FF:000001">
    <property type="entry name" value="Phosphomannomutase"/>
    <property type="match status" value="1"/>
</dbReference>
<dbReference type="CDD" id="cd02585">
    <property type="entry name" value="HAD_PMM"/>
    <property type="match status" value="1"/>
</dbReference>
<dbReference type="AlphaFoldDB" id="A0A8S3ZJQ5"/>
<evidence type="ECO:0000256" key="13">
    <source>
        <dbReference type="RuleBase" id="RU361118"/>
    </source>
</evidence>
<evidence type="ECO:0000256" key="2">
    <source>
        <dbReference type="ARBA" id="ARBA00004699"/>
    </source>
</evidence>
<evidence type="ECO:0000313" key="15">
    <source>
        <dbReference type="Proteomes" id="UP000678393"/>
    </source>
</evidence>
<feature type="binding site" evidence="11">
    <location>
        <position position="184"/>
    </location>
    <ligand>
        <name>alpha-D-mannose 1-phosphate</name>
        <dbReference type="ChEBI" id="CHEBI:58409"/>
    </ligand>
</feature>
<dbReference type="SFLD" id="SFLDS00003">
    <property type="entry name" value="Haloacid_Dehalogenase"/>
    <property type="match status" value="1"/>
</dbReference>
<organism evidence="14 15">
    <name type="scientific">Candidula unifasciata</name>
    <dbReference type="NCBI Taxonomy" id="100452"/>
    <lineage>
        <taxon>Eukaryota</taxon>
        <taxon>Metazoa</taxon>
        <taxon>Spiralia</taxon>
        <taxon>Lophotrochozoa</taxon>
        <taxon>Mollusca</taxon>
        <taxon>Gastropoda</taxon>
        <taxon>Heterobranchia</taxon>
        <taxon>Euthyneura</taxon>
        <taxon>Panpulmonata</taxon>
        <taxon>Eupulmonata</taxon>
        <taxon>Stylommatophora</taxon>
        <taxon>Helicina</taxon>
        <taxon>Helicoidea</taxon>
        <taxon>Geomitridae</taxon>
        <taxon>Candidula</taxon>
    </lineage>
</organism>
<gene>
    <name evidence="14" type="ORF">CUNI_LOCUS15305</name>
</gene>
<dbReference type="PANTHER" id="PTHR10466:SF0">
    <property type="entry name" value="PHOSPHOMANNOMUTASE"/>
    <property type="match status" value="1"/>
</dbReference>
<comment type="caution">
    <text evidence="14">The sequence shown here is derived from an EMBL/GenBank/DDBJ whole genome shotgun (WGS) entry which is preliminary data.</text>
</comment>
<comment type="similarity">
    <text evidence="3 13">Belongs to the eukaryotic PMM family.</text>
</comment>
<dbReference type="NCBIfam" id="TIGR01484">
    <property type="entry name" value="HAD-SF-IIB"/>
    <property type="match status" value="1"/>
</dbReference>
<dbReference type="SFLD" id="SFLDG01143">
    <property type="entry name" value="C2.B.3:_Phosphomannomutase_Lik"/>
    <property type="match status" value="1"/>
</dbReference>
<feature type="binding site" evidence="12">
    <location>
        <position position="231"/>
    </location>
    <ligand>
        <name>Mg(2+)</name>
        <dbReference type="ChEBI" id="CHEBI:18420"/>
        <label>1</label>
    </ligand>
</feature>
<feature type="binding site" evidence="12">
    <location>
        <position position="15"/>
    </location>
    <ligand>
        <name>Mg(2+)</name>
        <dbReference type="ChEBI" id="CHEBI:18420"/>
        <label>1</label>
    </ligand>
</feature>
<feature type="binding site" evidence="12">
    <location>
        <position position="214"/>
    </location>
    <ligand>
        <name>Mg(2+)</name>
        <dbReference type="ChEBI" id="CHEBI:18420"/>
        <label>1</label>
    </ligand>
</feature>
<evidence type="ECO:0000256" key="6">
    <source>
        <dbReference type="ARBA" id="ARBA00022490"/>
    </source>
</evidence>
<evidence type="ECO:0000256" key="12">
    <source>
        <dbReference type="PIRSR" id="PIRSR605002-3"/>
    </source>
</evidence>
<evidence type="ECO:0000256" key="7">
    <source>
        <dbReference type="ARBA" id="ARBA00022723"/>
    </source>
</evidence>
<feature type="binding site" evidence="11">
    <location>
        <position position="24"/>
    </location>
    <ligand>
        <name>alpha-D-mannose 1-phosphate</name>
        <dbReference type="ChEBI" id="CHEBI:58409"/>
    </ligand>
</feature>
<keyword evidence="6 13" id="KW-0963">Cytoplasm</keyword>
<dbReference type="Pfam" id="PF03332">
    <property type="entry name" value="PMM"/>
    <property type="match status" value="1"/>
</dbReference>
<evidence type="ECO:0000256" key="4">
    <source>
        <dbReference type="ARBA" id="ARBA00011738"/>
    </source>
</evidence>
<sequence length="252" mass="28619">MAGPGRDTSTICLFDVDGTLTPSRQSIKPHVDDFLHKLAEKVLVGLVGGSDFVKIAEQMDGHEDIRKRFDYVFAENGLVAFRGTTQIGQQNLKKFVGEEILQKLINFALRYMSKLVLPCKRGTFIEFRSSMINICPVGRSCTQEERDEFVKFDEEHRVRDKFVEALRAAFPDAGLTFSIGGQISIDVFPEGWDKRYCLQYLEQDGVKTIHFFGDKVEKGGNDHEIFEDPRTVGHKVSNPDDTVQQLKELFFS</sequence>
<dbReference type="GO" id="GO:0009298">
    <property type="term" value="P:GDP-mannose biosynthetic process"/>
    <property type="evidence" value="ECO:0007669"/>
    <property type="project" value="InterPro"/>
</dbReference>
<dbReference type="Gene3D" id="3.40.50.1000">
    <property type="entry name" value="HAD superfamily/HAD-like"/>
    <property type="match status" value="1"/>
</dbReference>
<dbReference type="EC" id="5.4.2.8" evidence="5 13"/>
<name>A0A8S3ZJQ5_9EUPU</name>
<dbReference type="InterPro" id="IPR005002">
    <property type="entry name" value="PMM"/>
</dbReference>
<evidence type="ECO:0000256" key="8">
    <source>
        <dbReference type="ARBA" id="ARBA00022842"/>
    </source>
</evidence>
<feature type="binding site" evidence="11">
    <location>
        <position position="146"/>
    </location>
    <ligand>
        <name>alpha-D-mannose 1-phosphate</name>
        <dbReference type="ChEBI" id="CHEBI:58409"/>
    </ligand>
</feature>
<dbReference type="OrthoDB" id="10264771at2759"/>
<keyword evidence="15" id="KW-1185">Reference proteome</keyword>
<reference evidence="14" key="1">
    <citation type="submission" date="2021-04" db="EMBL/GenBank/DDBJ databases">
        <authorList>
            <consortium name="Molecular Ecology Group"/>
        </authorList>
    </citation>
    <scope>NUCLEOTIDE SEQUENCE</scope>
</reference>
<dbReference type="InterPro" id="IPR023214">
    <property type="entry name" value="HAD_sf"/>
</dbReference>
<evidence type="ECO:0000256" key="9">
    <source>
        <dbReference type="ARBA" id="ARBA00023235"/>
    </source>
</evidence>
<dbReference type="GO" id="GO:0006013">
    <property type="term" value="P:mannose metabolic process"/>
    <property type="evidence" value="ECO:0007669"/>
    <property type="project" value="TreeGrafter"/>
</dbReference>
<dbReference type="InterPro" id="IPR006379">
    <property type="entry name" value="HAD-SF_hydro_IIB"/>
</dbReference>
<keyword evidence="8 12" id="KW-0460">Magnesium</keyword>